<keyword evidence="2" id="KW-0548">Nucleotidyltransferase</keyword>
<keyword evidence="4" id="KW-0255">Endonuclease</keyword>
<protein>
    <recommendedName>
        <fullName evidence="5">Retrotransposon gag domain-containing protein</fullName>
    </recommendedName>
</protein>
<name>A0AAF0U7K7_SOLVR</name>
<dbReference type="GO" id="GO:0016779">
    <property type="term" value="F:nucleotidyltransferase activity"/>
    <property type="evidence" value="ECO:0007669"/>
    <property type="project" value="UniProtKB-KW"/>
</dbReference>
<dbReference type="Gene3D" id="3.30.70.270">
    <property type="match status" value="1"/>
</dbReference>
<feature type="domain" description="Retrotransposon gag" evidence="5">
    <location>
        <begin position="61"/>
        <end position="127"/>
    </location>
</feature>
<dbReference type="AlphaFoldDB" id="A0AAF0U7K7"/>
<dbReference type="EMBL" id="CP133619">
    <property type="protein sequence ID" value="WMV40762.1"/>
    <property type="molecule type" value="Genomic_DNA"/>
</dbReference>
<evidence type="ECO:0000256" key="4">
    <source>
        <dbReference type="ARBA" id="ARBA00022759"/>
    </source>
</evidence>
<proteinExistence type="predicted"/>
<dbReference type="InterPro" id="IPR043128">
    <property type="entry name" value="Rev_trsase/Diguanyl_cyclase"/>
</dbReference>
<evidence type="ECO:0000256" key="2">
    <source>
        <dbReference type="ARBA" id="ARBA00022695"/>
    </source>
</evidence>
<evidence type="ECO:0000259" key="5">
    <source>
        <dbReference type="Pfam" id="PF03732"/>
    </source>
</evidence>
<dbReference type="Pfam" id="PF03732">
    <property type="entry name" value="Retrotrans_gag"/>
    <property type="match status" value="1"/>
</dbReference>
<dbReference type="Proteomes" id="UP001234989">
    <property type="component" value="Chromosome 8"/>
</dbReference>
<keyword evidence="4" id="KW-0378">Hydrolase</keyword>
<dbReference type="PANTHER" id="PTHR37984:SF5">
    <property type="entry name" value="PROTEIN NYNRIN-LIKE"/>
    <property type="match status" value="1"/>
</dbReference>
<dbReference type="InterPro" id="IPR043502">
    <property type="entry name" value="DNA/RNA_pol_sf"/>
</dbReference>
<evidence type="ECO:0000313" key="6">
    <source>
        <dbReference type="EMBL" id="WMV40756.1"/>
    </source>
</evidence>
<dbReference type="InterPro" id="IPR021109">
    <property type="entry name" value="Peptidase_aspartic_dom_sf"/>
</dbReference>
<dbReference type="FunFam" id="3.30.70.270:FF:000020">
    <property type="entry name" value="Transposon Tf2-6 polyprotein-like Protein"/>
    <property type="match status" value="1"/>
</dbReference>
<dbReference type="GO" id="GO:0004519">
    <property type="term" value="F:endonuclease activity"/>
    <property type="evidence" value="ECO:0007669"/>
    <property type="project" value="UniProtKB-KW"/>
</dbReference>
<dbReference type="SUPFAM" id="SSF56672">
    <property type="entry name" value="DNA/RNA polymerases"/>
    <property type="match status" value="1"/>
</dbReference>
<evidence type="ECO:0000256" key="1">
    <source>
        <dbReference type="ARBA" id="ARBA00022679"/>
    </source>
</evidence>
<keyword evidence="8" id="KW-1185">Reference proteome</keyword>
<evidence type="ECO:0000313" key="8">
    <source>
        <dbReference type="Proteomes" id="UP001234989"/>
    </source>
</evidence>
<dbReference type="Gene3D" id="2.40.70.10">
    <property type="entry name" value="Acid Proteases"/>
    <property type="match status" value="1"/>
</dbReference>
<dbReference type="Pfam" id="PF08284">
    <property type="entry name" value="RVP_2"/>
    <property type="match status" value="1"/>
</dbReference>
<dbReference type="EMBL" id="CP133619">
    <property type="protein sequence ID" value="WMV40756.1"/>
    <property type="molecule type" value="Genomic_DNA"/>
</dbReference>
<dbReference type="InterPro" id="IPR050951">
    <property type="entry name" value="Retrovirus_Pol_polyprotein"/>
</dbReference>
<evidence type="ECO:0000256" key="3">
    <source>
        <dbReference type="ARBA" id="ARBA00022722"/>
    </source>
</evidence>
<evidence type="ECO:0000313" key="7">
    <source>
        <dbReference type="EMBL" id="WMV40762.1"/>
    </source>
</evidence>
<keyword evidence="1" id="KW-0808">Transferase</keyword>
<reference evidence="7" key="1">
    <citation type="submission" date="2023-08" db="EMBL/GenBank/DDBJ databases">
        <title>A de novo genome assembly of Solanum verrucosum Schlechtendal, a Mexican diploid species geographically isolated from the other diploid A-genome species in potato relatives.</title>
        <authorList>
            <person name="Hosaka K."/>
        </authorList>
    </citation>
    <scope>NUCLEOTIDE SEQUENCE</scope>
    <source>
        <tissue evidence="7">Young leaves</tissue>
    </source>
</reference>
<keyword evidence="3" id="KW-0540">Nuclease</keyword>
<dbReference type="InterPro" id="IPR005162">
    <property type="entry name" value="Retrotrans_gag_dom"/>
</dbReference>
<feature type="non-terminal residue" evidence="7">
    <location>
        <position position="384"/>
    </location>
</feature>
<accession>A0AAF0U7K7</accession>
<dbReference type="PANTHER" id="PTHR37984">
    <property type="entry name" value="PROTEIN CBG26694"/>
    <property type="match status" value="1"/>
</dbReference>
<gene>
    <name evidence="6" type="ORF">MTR67_034141</name>
    <name evidence="7" type="ORF">MTR67_034147</name>
</gene>
<sequence length="384" mass="44007">MNDFFRPLLGLVMTGTKHEMLTKFLKLKSPVLHGSESEDAYEFILDCYERLHKLGIVHETQFHALFLEKYVPQTLRDHKKDEFMALKQGGMIVAAYEAKFHSLSRHATQLVTIENERICLFVKGLNPEFQTWVDLVILDMTDFDIILSMTWLSHYYIVLNCNAKSITLEIRVGKVSEFKKVFPTDLHDMPPKRDIDFCIDLEPGTRPISIPPYRMAPAEACGFKRRGNGRSPKDRSSQELRPSFVTEVKSFVGLTYYYRRFVKNIAFIAKHLTRLTKKEVPFEWTDKCEESFQKLKTLLTTTHILALLVEEGPESETAKVDGVTQIYDVTILYHLGKVNVVADALSRKAMSMGSLACLGVSKRLLAKKIQPWSLSSCSWASKKK</sequence>
<organism evidence="7 8">
    <name type="scientific">Solanum verrucosum</name>
    <dbReference type="NCBI Taxonomy" id="315347"/>
    <lineage>
        <taxon>Eukaryota</taxon>
        <taxon>Viridiplantae</taxon>
        <taxon>Streptophyta</taxon>
        <taxon>Embryophyta</taxon>
        <taxon>Tracheophyta</taxon>
        <taxon>Spermatophyta</taxon>
        <taxon>Magnoliopsida</taxon>
        <taxon>eudicotyledons</taxon>
        <taxon>Gunneridae</taxon>
        <taxon>Pentapetalae</taxon>
        <taxon>asterids</taxon>
        <taxon>lamiids</taxon>
        <taxon>Solanales</taxon>
        <taxon>Solanaceae</taxon>
        <taxon>Solanoideae</taxon>
        <taxon>Solaneae</taxon>
        <taxon>Solanum</taxon>
    </lineage>
</organism>